<name>A0A366D1F8_9GAMM</name>
<reference evidence="3 4" key="1">
    <citation type="submission" date="2018-06" db="EMBL/GenBank/DDBJ databases">
        <title>Genomic Encyclopedia of Type Strains, Phase III (KMG-III): the genomes of soil and plant-associated and newly described type strains.</title>
        <authorList>
            <person name="Whitman W."/>
        </authorList>
    </citation>
    <scope>NUCLEOTIDE SEQUENCE [LARGE SCALE GENOMIC DNA]</scope>
    <source>
        <strain evidence="3 4">CECT 7732</strain>
    </source>
</reference>
<dbReference type="InterPro" id="IPR044662">
    <property type="entry name" value="HS1/DABB1-like"/>
</dbReference>
<evidence type="ECO:0000259" key="2">
    <source>
        <dbReference type="PROSITE" id="PS51502"/>
    </source>
</evidence>
<dbReference type="OrthoDB" id="9808130at2"/>
<dbReference type="Pfam" id="PF07876">
    <property type="entry name" value="Dabb"/>
    <property type="match status" value="1"/>
</dbReference>
<dbReference type="SUPFAM" id="SSF54909">
    <property type="entry name" value="Dimeric alpha+beta barrel"/>
    <property type="match status" value="1"/>
</dbReference>
<comment type="caution">
    <text evidence="3">The sequence shown here is derived from an EMBL/GenBank/DDBJ whole genome shotgun (WGS) entry which is preliminary data.</text>
</comment>
<dbReference type="Proteomes" id="UP000252086">
    <property type="component" value="Unassembled WGS sequence"/>
</dbReference>
<dbReference type="PANTHER" id="PTHR33178:SF10">
    <property type="entry name" value="STRESS-RESPONSE A_B BARREL DOMAIN-CONTAINING PROTEIN"/>
    <property type="match status" value="1"/>
</dbReference>
<dbReference type="PROSITE" id="PS51502">
    <property type="entry name" value="S_R_A_B_BARREL"/>
    <property type="match status" value="1"/>
</dbReference>
<dbReference type="PANTHER" id="PTHR33178">
    <property type="match status" value="1"/>
</dbReference>
<keyword evidence="4" id="KW-1185">Reference proteome</keyword>
<proteinExistence type="predicted"/>
<comment type="subunit">
    <text evidence="1">Homodimer.</text>
</comment>
<feature type="domain" description="Stress-response A/B barrel" evidence="2">
    <location>
        <begin position="2"/>
        <end position="94"/>
    </location>
</feature>
<gene>
    <name evidence="3" type="ORF">DFP76_103184</name>
</gene>
<sequence>MLQHYVFIKYQDNTSADHIDAFVEKMQALKGRIDEIKTLHIGRDELKEARSWDLILDMQFASIEDLRRYQTHPEHQAIMAFNDPHVADVGAIDFDK</sequence>
<dbReference type="InterPro" id="IPR013097">
    <property type="entry name" value="Dabb"/>
</dbReference>
<protein>
    <submittedName>
        <fullName evidence="3">Stress responsive alpha/beta barrel protein</fullName>
    </submittedName>
</protein>
<evidence type="ECO:0000313" key="3">
    <source>
        <dbReference type="EMBL" id="RBO83910.1"/>
    </source>
</evidence>
<dbReference type="AlphaFoldDB" id="A0A366D1F8"/>
<dbReference type="SMART" id="SM00886">
    <property type="entry name" value="Dabb"/>
    <property type="match status" value="1"/>
</dbReference>
<accession>A0A366D1F8</accession>
<dbReference type="EMBL" id="QNRF01000003">
    <property type="protein sequence ID" value="RBO83910.1"/>
    <property type="molecule type" value="Genomic_DNA"/>
</dbReference>
<dbReference type="RefSeq" id="WP_113873897.1">
    <property type="nucleotide sequence ID" value="NZ_QNRF01000003.1"/>
</dbReference>
<evidence type="ECO:0000256" key="1">
    <source>
        <dbReference type="ARBA" id="ARBA00011738"/>
    </source>
</evidence>
<evidence type="ECO:0000313" key="4">
    <source>
        <dbReference type="Proteomes" id="UP000252086"/>
    </source>
</evidence>
<organism evidence="3 4">
    <name type="scientific">Marinomonas aquiplantarum</name>
    <dbReference type="NCBI Taxonomy" id="491951"/>
    <lineage>
        <taxon>Bacteria</taxon>
        <taxon>Pseudomonadati</taxon>
        <taxon>Pseudomonadota</taxon>
        <taxon>Gammaproteobacteria</taxon>
        <taxon>Oceanospirillales</taxon>
        <taxon>Oceanospirillaceae</taxon>
        <taxon>Marinomonas</taxon>
    </lineage>
</organism>
<dbReference type="Gene3D" id="3.30.70.100">
    <property type="match status" value="1"/>
</dbReference>
<dbReference type="InterPro" id="IPR011008">
    <property type="entry name" value="Dimeric_a/b-barrel"/>
</dbReference>